<dbReference type="Gene3D" id="3.20.20.370">
    <property type="entry name" value="Glycoside hydrolase/deacetylase"/>
    <property type="match status" value="1"/>
</dbReference>
<dbReference type="SUPFAM" id="SSF88713">
    <property type="entry name" value="Glycoside hydrolase/deacetylase"/>
    <property type="match status" value="1"/>
</dbReference>
<evidence type="ECO:0000313" key="2">
    <source>
        <dbReference type="Proteomes" id="UP000240357"/>
    </source>
</evidence>
<proteinExistence type="predicted"/>
<name>A0A2T2YAB1_9BACT</name>
<gene>
    <name evidence="1" type="ORF">AHMF7605_02370</name>
</gene>
<sequence length="186" mass="21575">MQQNKFEIGIHGSHITSFTQGKLQAEIQKVAIPVRGNRFHYLRFEPKTTPQLLEEANVTYDTTLGFPEYFGFRHGTCFPFQLFNYKTRRAFGFWEVPLQLMDATLHHPQYLQLSAAEILPAIMPMLQEIKRFGGCFTWLWHNENFSPHNLNNGPVAFHQIMQYLQKEEASFKTLSQVVQLLKPASG</sequence>
<dbReference type="Proteomes" id="UP000240357">
    <property type="component" value="Unassembled WGS sequence"/>
</dbReference>
<dbReference type="GO" id="GO:0005975">
    <property type="term" value="P:carbohydrate metabolic process"/>
    <property type="evidence" value="ECO:0007669"/>
    <property type="project" value="InterPro"/>
</dbReference>
<dbReference type="EMBL" id="PYFT01000001">
    <property type="protein sequence ID" value="PSR52449.1"/>
    <property type="molecule type" value="Genomic_DNA"/>
</dbReference>
<dbReference type="AlphaFoldDB" id="A0A2T2YAB1"/>
<evidence type="ECO:0000313" key="1">
    <source>
        <dbReference type="EMBL" id="PSR52449.1"/>
    </source>
</evidence>
<reference evidence="1 2" key="1">
    <citation type="submission" date="2018-03" db="EMBL/GenBank/DDBJ databases">
        <title>Adhaeribacter sp. HMF7605 Genome sequencing and assembly.</title>
        <authorList>
            <person name="Kang H."/>
            <person name="Kang J."/>
            <person name="Cha I."/>
            <person name="Kim H."/>
            <person name="Joh K."/>
        </authorList>
    </citation>
    <scope>NUCLEOTIDE SEQUENCE [LARGE SCALE GENOMIC DNA]</scope>
    <source>
        <strain evidence="1 2">HMF7605</strain>
    </source>
</reference>
<comment type="caution">
    <text evidence="1">The sequence shown here is derived from an EMBL/GenBank/DDBJ whole genome shotgun (WGS) entry which is preliminary data.</text>
</comment>
<dbReference type="OrthoDB" id="5573484at2"/>
<accession>A0A2T2YAB1</accession>
<keyword evidence="2" id="KW-1185">Reference proteome</keyword>
<dbReference type="RefSeq" id="WP_106926081.1">
    <property type="nucleotide sequence ID" value="NZ_PYFT01000001.1"/>
</dbReference>
<dbReference type="InterPro" id="IPR011330">
    <property type="entry name" value="Glyco_hydro/deAcase_b/a-brl"/>
</dbReference>
<organism evidence="1 2">
    <name type="scientific">Adhaeribacter arboris</name>
    <dbReference type="NCBI Taxonomy" id="2072846"/>
    <lineage>
        <taxon>Bacteria</taxon>
        <taxon>Pseudomonadati</taxon>
        <taxon>Bacteroidota</taxon>
        <taxon>Cytophagia</taxon>
        <taxon>Cytophagales</taxon>
        <taxon>Hymenobacteraceae</taxon>
        <taxon>Adhaeribacter</taxon>
    </lineage>
</organism>
<protein>
    <submittedName>
        <fullName evidence="1">Uncharacterized protein</fullName>
    </submittedName>
</protein>